<keyword evidence="2" id="KW-1185">Reference proteome</keyword>
<sequence length="94" mass="11089">MAQMKTKQELITYFEAKSKRGEQKQGAFYEAVNEVLLLLEEIDDIGEIKSQVRRLHREKMREIQGIADIDERIEQRKQLAVYDDCLTRMRTISA</sequence>
<evidence type="ECO:0000313" key="1">
    <source>
        <dbReference type="EMBL" id="GCE31213.1"/>
    </source>
</evidence>
<proteinExistence type="predicted"/>
<name>A0A402BIK8_9CHLR</name>
<dbReference type="Proteomes" id="UP000287171">
    <property type="component" value="Unassembled WGS sequence"/>
</dbReference>
<gene>
    <name evidence="1" type="ORF">KDA_66970</name>
</gene>
<dbReference type="AlphaFoldDB" id="A0A402BIK8"/>
<comment type="caution">
    <text evidence="1">The sequence shown here is derived from an EMBL/GenBank/DDBJ whole genome shotgun (WGS) entry which is preliminary data.</text>
</comment>
<evidence type="ECO:0000313" key="2">
    <source>
        <dbReference type="Proteomes" id="UP000287171"/>
    </source>
</evidence>
<dbReference type="RefSeq" id="WP_126631200.1">
    <property type="nucleotide sequence ID" value="NZ_BIFT01000002.1"/>
</dbReference>
<organism evidence="1 2">
    <name type="scientific">Dictyobacter alpinus</name>
    <dbReference type="NCBI Taxonomy" id="2014873"/>
    <lineage>
        <taxon>Bacteria</taxon>
        <taxon>Bacillati</taxon>
        <taxon>Chloroflexota</taxon>
        <taxon>Ktedonobacteria</taxon>
        <taxon>Ktedonobacterales</taxon>
        <taxon>Dictyobacteraceae</taxon>
        <taxon>Dictyobacter</taxon>
    </lineage>
</organism>
<dbReference type="EMBL" id="BIFT01000002">
    <property type="protein sequence ID" value="GCE31213.1"/>
    <property type="molecule type" value="Genomic_DNA"/>
</dbReference>
<reference evidence="2" key="1">
    <citation type="submission" date="2018-12" db="EMBL/GenBank/DDBJ databases">
        <title>Tengunoibacter tsumagoiensis gen. nov., sp. nov., Dictyobacter kobayashii sp. nov., D. alpinus sp. nov., and D. joshuensis sp. nov. and description of Dictyobacteraceae fam. nov. within the order Ktedonobacterales isolated from Tengu-no-mugimeshi.</title>
        <authorList>
            <person name="Wang C.M."/>
            <person name="Zheng Y."/>
            <person name="Sakai Y."/>
            <person name="Toyoda A."/>
            <person name="Minakuchi Y."/>
            <person name="Abe K."/>
            <person name="Yokota A."/>
            <person name="Yabe S."/>
        </authorList>
    </citation>
    <scope>NUCLEOTIDE SEQUENCE [LARGE SCALE GENOMIC DNA]</scope>
    <source>
        <strain evidence="2">Uno16</strain>
    </source>
</reference>
<protein>
    <submittedName>
        <fullName evidence="1">Uncharacterized protein</fullName>
    </submittedName>
</protein>
<accession>A0A402BIK8</accession>